<evidence type="ECO:0000256" key="4">
    <source>
        <dbReference type="PIRSR" id="PIRSR034515-1"/>
    </source>
</evidence>
<evidence type="ECO:0000313" key="11">
    <source>
        <dbReference type="Proteomes" id="UP000031278"/>
    </source>
</evidence>
<comment type="similarity">
    <text evidence="1 3">Belongs to the polysaccharide lyase 8 family.</text>
</comment>
<dbReference type="SUPFAM" id="SSF49863">
    <property type="entry name" value="Hyaluronate lyase-like, C-terminal domain"/>
    <property type="match status" value="1"/>
</dbReference>
<reference evidence="10 11" key="1">
    <citation type="submission" date="2014-12" db="EMBL/GenBank/DDBJ databases">
        <title>Genome sequencing of Photobacterium gaetbulicola AD005a.</title>
        <authorList>
            <person name="Adrian T.G.S."/>
            <person name="Chan K.G."/>
        </authorList>
    </citation>
    <scope>NUCLEOTIDE SEQUENCE [LARGE SCALE GENOMIC DNA]</scope>
    <source>
        <strain evidence="10 11">AD005a</strain>
    </source>
</reference>
<dbReference type="Gene3D" id="2.60.120.430">
    <property type="entry name" value="Galactose-binding lectin"/>
    <property type="match status" value="1"/>
</dbReference>
<evidence type="ECO:0000256" key="2">
    <source>
        <dbReference type="ARBA" id="ARBA00023239"/>
    </source>
</evidence>
<evidence type="ECO:0000313" key="10">
    <source>
        <dbReference type="EMBL" id="KHT63205.1"/>
    </source>
</evidence>
<accession>A0A0B9GEQ1</accession>
<dbReference type="SUPFAM" id="SSF49785">
    <property type="entry name" value="Galactose-binding domain-like"/>
    <property type="match status" value="1"/>
</dbReference>
<dbReference type="EMBL" id="JWLZ01000159">
    <property type="protein sequence ID" value="KHT63205.1"/>
    <property type="molecule type" value="Genomic_DNA"/>
</dbReference>
<dbReference type="PROSITE" id="PS51257">
    <property type="entry name" value="PROKAR_LIPOPROTEIN"/>
    <property type="match status" value="1"/>
</dbReference>
<gene>
    <name evidence="10" type="ORF">RJ45_12330</name>
</gene>
<dbReference type="SUPFAM" id="SSF48230">
    <property type="entry name" value="Chondroitin AC/alginate lyase"/>
    <property type="match status" value="1"/>
</dbReference>
<evidence type="ECO:0000256" key="1">
    <source>
        <dbReference type="ARBA" id="ARBA00006699"/>
    </source>
</evidence>
<name>A0A0B9GEQ1_9GAMM</name>
<feature type="domain" description="Lyase N-terminal" evidence="8">
    <location>
        <begin position="43"/>
        <end position="237"/>
    </location>
</feature>
<dbReference type="InterPro" id="IPR015176">
    <property type="entry name" value="Lyase_N"/>
</dbReference>
<dbReference type="RefSeq" id="WP_039462204.1">
    <property type="nucleotide sequence ID" value="NZ_JWLZ01000159.1"/>
</dbReference>
<organism evidence="10 11">
    <name type="scientific">Photobacterium gaetbulicola</name>
    <dbReference type="NCBI Taxonomy" id="1295392"/>
    <lineage>
        <taxon>Bacteria</taxon>
        <taxon>Pseudomonadati</taxon>
        <taxon>Pseudomonadota</taxon>
        <taxon>Gammaproteobacteria</taxon>
        <taxon>Vibrionales</taxon>
        <taxon>Vibrionaceae</taxon>
        <taxon>Photobacterium</taxon>
    </lineage>
</organism>
<feature type="region of interest" description="Disordered" evidence="6">
    <location>
        <begin position="174"/>
        <end position="197"/>
    </location>
</feature>
<comment type="function">
    <text evidence="3">Broad-specificity glycosaminoglycan lyase.</text>
</comment>
<dbReference type="Proteomes" id="UP000031278">
    <property type="component" value="Unassembled WGS sequence"/>
</dbReference>
<dbReference type="InterPro" id="IPR014718">
    <property type="entry name" value="GH-type_carb-bd"/>
</dbReference>
<comment type="caution">
    <text evidence="10">The sequence shown here is derived from an EMBL/GenBank/DDBJ whole genome shotgun (WGS) entry which is preliminary data.</text>
</comment>
<dbReference type="InterPro" id="IPR011071">
    <property type="entry name" value="Lyase_8-like_C"/>
</dbReference>
<feature type="domain" description="Polysaccharide lyase family 8 central" evidence="7">
    <location>
        <begin position="636"/>
        <end position="888"/>
    </location>
</feature>
<dbReference type="InterPro" id="IPR003159">
    <property type="entry name" value="Lyase_8_central_dom"/>
</dbReference>
<dbReference type="Pfam" id="PF02278">
    <property type="entry name" value="Lyase_8"/>
    <property type="match status" value="1"/>
</dbReference>
<dbReference type="Gene3D" id="2.70.98.10">
    <property type="match status" value="1"/>
</dbReference>
<keyword evidence="2 3" id="KW-0456">Lyase</keyword>
<dbReference type="InterPro" id="IPR039174">
    <property type="entry name" value="Chondroitin_ABC_lyase"/>
</dbReference>
<dbReference type="Gene3D" id="2.60.220.10">
    <property type="entry name" value="Polysaccharide lyase family 8-like, C-terminal"/>
    <property type="match status" value="1"/>
</dbReference>
<dbReference type="GO" id="GO:0005975">
    <property type="term" value="P:carbohydrate metabolic process"/>
    <property type="evidence" value="ECO:0007669"/>
    <property type="project" value="InterPro"/>
</dbReference>
<dbReference type="PIRSF" id="PIRSF034515">
    <property type="entry name" value="Chondroitinase"/>
    <property type="match status" value="1"/>
</dbReference>
<dbReference type="InterPro" id="IPR011013">
    <property type="entry name" value="Gal_mutarotase_sf_dom"/>
</dbReference>
<feature type="active site" description="Proton acceptor" evidence="4">
    <location>
        <position position="396"/>
    </location>
</feature>
<dbReference type="InterPro" id="IPR008979">
    <property type="entry name" value="Galactose-bd-like_sf"/>
</dbReference>
<dbReference type="GO" id="GO:0046872">
    <property type="term" value="F:metal ion binding"/>
    <property type="evidence" value="ECO:0007669"/>
    <property type="project" value="UniProtKB-KW"/>
</dbReference>
<dbReference type="GO" id="GO:0034000">
    <property type="term" value="F:chondroitin-sulfate-ABC endolyase activity"/>
    <property type="evidence" value="ECO:0007669"/>
    <property type="project" value="InterPro"/>
</dbReference>
<keyword evidence="5" id="KW-0106">Calcium</keyword>
<evidence type="ECO:0000256" key="3">
    <source>
        <dbReference type="PIRNR" id="PIRNR034515"/>
    </source>
</evidence>
<evidence type="ECO:0000259" key="8">
    <source>
        <dbReference type="Pfam" id="PF09092"/>
    </source>
</evidence>
<keyword evidence="5" id="KW-0479">Metal-binding</keyword>
<proteinExistence type="inferred from homology"/>
<dbReference type="GO" id="GO:0030246">
    <property type="term" value="F:carbohydrate binding"/>
    <property type="evidence" value="ECO:0007669"/>
    <property type="project" value="InterPro"/>
</dbReference>
<dbReference type="InterPro" id="IPR024200">
    <property type="entry name" value="Chondroitinase_ABC_I"/>
</dbReference>
<dbReference type="SUPFAM" id="SSF74650">
    <property type="entry name" value="Galactose mutarotase-like"/>
    <property type="match status" value="1"/>
</dbReference>
<protein>
    <recommendedName>
        <fullName evidence="3">Chondroitin sulfate ABC lyase</fullName>
    </recommendedName>
    <alternativeName>
        <fullName evidence="3">Chondroitin ABC eliminase</fullName>
    </alternativeName>
    <alternativeName>
        <fullName evidence="3">Chondroitin ABC lyase</fullName>
    </alternativeName>
    <alternativeName>
        <fullName evidence="3">Chondroitinase ABC</fullName>
    </alternativeName>
</protein>
<dbReference type="InterPro" id="IPR015177">
    <property type="entry name" value="Lyase_catalyt"/>
</dbReference>
<evidence type="ECO:0000259" key="9">
    <source>
        <dbReference type="Pfam" id="PF09093"/>
    </source>
</evidence>
<dbReference type="AlphaFoldDB" id="A0A0B9GEQ1"/>
<dbReference type="GO" id="GO:0006027">
    <property type="term" value="P:glycosaminoglycan catabolic process"/>
    <property type="evidence" value="ECO:0007669"/>
    <property type="project" value="InterPro"/>
</dbReference>
<dbReference type="InterPro" id="IPR008929">
    <property type="entry name" value="Chondroitin_lyas"/>
</dbReference>
<dbReference type="PANTHER" id="PTHR37322:SF3">
    <property type="entry name" value="CHONDROITIN SULFATE ABC EXOLYASE"/>
    <property type="match status" value="1"/>
</dbReference>
<feature type="domain" description="Lyase catalytic" evidence="9">
    <location>
        <begin position="252"/>
        <end position="613"/>
    </location>
</feature>
<evidence type="ECO:0000259" key="7">
    <source>
        <dbReference type="Pfam" id="PF02278"/>
    </source>
</evidence>
<feature type="active site" description="Proton donor" evidence="4">
    <location>
        <position position="515"/>
    </location>
</feature>
<feature type="binding site" evidence="5">
    <location>
        <position position="218"/>
    </location>
    <ligand>
        <name>Ca(2+)</name>
        <dbReference type="ChEBI" id="CHEBI:29108"/>
    </ligand>
</feature>
<dbReference type="Pfam" id="PF09092">
    <property type="entry name" value="Lyase_N"/>
    <property type="match status" value="1"/>
</dbReference>
<evidence type="ECO:0000256" key="6">
    <source>
        <dbReference type="SAM" id="MobiDB-lite"/>
    </source>
</evidence>
<dbReference type="GO" id="GO:0005576">
    <property type="term" value="C:extracellular region"/>
    <property type="evidence" value="ECO:0007669"/>
    <property type="project" value="InterPro"/>
</dbReference>
<feature type="active site" description="Proton acceptor" evidence="4">
    <location>
        <position position="508"/>
    </location>
</feature>
<dbReference type="PANTHER" id="PTHR37322">
    <property type="match status" value="1"/>
</dbReference>
<keyword evidence="3" id="KW-0119">Carbohydrate metabolism</keyword>
<dbReference type="Pfam" id="PF09093">
    <property type="entry name" value="Lyase_catalyt"/>
    <property type="match status" value="1"/>
</dbReference>
<dbReference type="Gene3D" id="1.50.10.100">
    <property type="entry name" value="Chondroitin AC/alginate lyase"/>
    <property type="match status" value="1"/>
</dbReference>
<evidence type="ECO:0000256" key="5">
    <source>
        <dbReference type="PIRSR" id="PIRSR034515-3"/>
    </source>
</evidence>
<sequence length="1033" mass="114512">MNSLHKFSRLPLLISAVLGMSACSGLSVTQPTEQAAPPPVMQSQILAMTGETVPDYAEAGQGSSLSLSKARYVLGEQSLQWDWTANSTLVFRQPISLVTDMEARRTWGRAATQVLSFWVYNEVPVDDYMIVDLGRGLSAASNADAGFKVYMNFTGWRTVGVSLQNDIQGREVEGLGITDNGSGEGRGMNSMPGGPRSDMDSIRFTAPGKAKQGTFYIDRVMLSVDDARYQWSDDQVTTRYDIPEIDFGLPAQLPVAQQHEIAAAESIRESLIDVFIGAERLKGVKAFNSLETLREQYASLRIKRDENGVLSGRHIITGKQKVIYQPEFMKEEDKALFADYVTLSEYSNILFNIGRFWHKTDDPAIKQELADMYVLMTEHILDQGFVDGSSLVTTHHWGYSSRWWYISAMLMSEVLTEAELRQPIFDALLWYSREFKANFDMVAGPESSDLDYFNTLSRQHLALLMLEPDQDRRIALLKKFGNYINIALSQTPPGGYDGLRPDGTAWRHEGNYPGYSFPAFNNAAQLVYMLQGTPFSVSSEGRAALKKAMLSAWIYSNPEVGLGLSGRHPFNPPAVTHLDESYRWLALTGNPETGEKVDKALAAAYLQITGKTEAESVALFGEAITPAALPQGYWAFNGGAFGIHRYRDNMVTMKAYNSNVWSSEIYYRDNRYGRYQSHGAVQVVPFGKQAEIGFSQDGWDWNRNPGTTTLHLPLEQLDSPNSHTLMLRGDQPFSGASSLDGQFGMFAFKFKAPSMPKFDSSFTARKSTFSVADRVVMLGSDISNSSKGNATETTLFQHGITPQADEIWVNGEQVRDMPYQTQLGQGDWLMDGHGNGYLITSDVTVEVRRQHQQSANDKTRRPTEGNFSVAWINHGNAPSDAGYEYLLVLDATAEKMTTLAEAYKGSGEKPYEVLREDSRVHVVRDKQTGVTAYAAFDSVSLDSGVVTQVAQPAIVMTRQLADGQLMVSGVTPDLNMTRYTEAKPTSVSVTLAGRWQPVTANDKVKVKTDSSTTTLTFEIYFGMVQELTLAPVS</sequence>
<dbReference type="CDD" id="cd01083">
    <property type="entry name" value="GAG_Lyase"/>
    <property type="match status" value="1"/>
</dbReference>